<evidence type="ECO:0000256" key="3">
    <source>
        <dbReference type="ARBA" id="ARBA00023163"/>
    </source>
</evidence>
<dbReference type="InterPro" id="IPR050109">
    <property type="entry name" value="HTH-type_TetR-like_transc_reg"/>
</dbReference>
<evidence type="ECO:0000256" key="4">
    <source>
        <dbReference type="PROSITE-ProRule" id="PRU00335"/>
    </source>
</evidence>
<dbReference type="SUPFAM" id="SSF48498">
    <property type="entry name" value="Tetracyclin repressor-like, C-terminal domain"/>
    <property type="match status" value="1"/>
</dbReference>
<proteinExistence type="predicted"/>
<gene>
    <name evidence="6" type="ORF">FHW23_000650</name>
</gene>
<dbReference type="EMBL" id="JACGXP010000001">
    <property type="protein sequence ID" value="MBA8989418.1"/>
    <property type="molecule type" value="Genomic_DNA"/>
</dbReference>
<dbReference type="SUPFAM" id="SSF46689">
    <property type="entry name" value="Homeodomain-like"/>
    <property type="match status" value="1"/>
</dbReference>
<dbReference type="PROSITE" id="PS50977">
    <property type="entry name" value="HTH_TETR_2"/>
    <property type="match status" value="1"/>
</dbReference>
<dbReference type="Gene3D" id="1.10.357.10">
    <property type="entry name" value="Tetracycline Repressor, domain 2"/>
    <property type="match status" value="1"/>
</dbReference>
<reference evidence="6 7" key="1">
    <citation type="submission" date="2020-07" db="EMBL/GenBank/DDBJ databases">
        <title>Above-ground endophytic microbial communities from plants in different locations in the United States.</title>
        <authorList>
            <person name="Frank C."/>
        </authorList>
    </citation>
    <scope>NUCLEOTIDE SEQUENCE [LARGE SCALE GENOMIC DNA]</scope>
    <source>
        <strain evidence="6 7">WPL5_2</strain>
    </source>
</reference>
<keyword evidence="3" id="KW-0804">Transcription</keyword>
<dbReference type="InterPro" id="IPR036271">
    <property type="entry name" value="Tet_transcr_reg_TetR-rel_C_sf"/>
</dbReference>
<evidence type="ECO:0000313" key="7">
    <source>
        <dbReference type="Proteomes" id="UP000590225"/>
    </source>
</evidence>
<dbReference type="InterPro" id="IPR001647">
    <property type="entry name" value="HTH_TetR"/>
</dbReference>
<dbReference type="GO" id="GO:0003700">
    <property type="term" value="F:DNA-binding transcription factor activity"/>
    <property type="evidence" value="ECO:0007669"/>
    <property type="project" value="TreeGrafter"/>
</dbReference>
<dbReference type="Proteomes" id="UP000590225">
    <property type="component" value="Unassembled WGS sequence"/>
</dbReference>
<feature type="DNA-binding region" description="H-T-H motif" evidence="4">
    <location>
        <begin position="32"/>
        <end position="51"/>
    </location>
</feature>
<sequence length="203" mass="21626">MSTSEDRYHHGDLRAALLAAAVETLEAGETFSLRAVARRAGVSATAPYRHFPDRRALDSAVAVAGFQDLRSDLVDALGALPGSSAPVEVIATLGTAYVEFALRRPAVFRLMFGNECDDADSERVQAAEELHDLLHRVLERLFPGTAVSDLSTALWSTAHGLAFLHLDGKLRPEPLSEVTDRVRASVVAIFGLGAAAAASPAHE</sequence>
<dbReference type="PANTHER" id="PTHR30055:SF220">
    <property type="entry name" value="TETR-FAMILY REGULATORY PROTEIN"/>
    <property type="match status" value="1"/>
</dbReference>
<evidence type="ECO:0000313" key="6">
    <source>
        <dbReference type="EMBL" id="MBA8989418.1"/>
    </source>
</evidence>
<protein>
    <submittedName>
        <fullName evidence="6">AcrR family transcriptional regulator</fullName>
    </submittedName>
</protein>
<dbReference type="InterPro" id="IPR025996">
    <property type="entry name" value="MT1864/Rv1816-like_C"/>
</dbReference>
<accession>A0AAW3T5D0</accession>
<dbReference type="RefSeq" id="WP_182515130.1">
    <property type="nucleotide sequence ID" value="NZ_JACGXP010000001.1"/>
</dbReference>
<dbReference type="GO" id="GO:0000976">
    <property type="term" value="F:transcription cis-regulatory region binding"/>
    <property type="evidence" value="ECO:0007669"/>
    <property type="project" value="TreeGrafter"/>
</dbReference>
<keyword evidence="1" id="KW-0805">Transcription regulation</keyword>
<dbReference type="PANTHER" id="PTHR30055">
    <property type="entry name" value="HTH-TYPE TRANSCRIPTIONAL REGULATOR RUTR"/>
    <property type="match status" value="1"/>
</dbReference>
<dbReference type="Pfam" id="PF13305">
    <property type="entry name" value="TetR_C_33"/>
    <property type="match status" value="1"/>
</dbReference>
<dbReference type="AlphaFoldDB" id="A0AAW3T5D0"/>
<keyword evidence="2 4" id="KW-0238">DNA-binding</keyword>
<evidence type="ECO:0000259" key="5">
    <source>
        <dbReference type="PROSITE" id="PS50977"/>
    </source>
</evidence>
<feature type="domain" description="HTH tetR-type" evidence="5">
    <location>
        <begin position="11"/>
        <end position="69"/>
    </location>
</feature>
<evidence type="ECO:0000256" key="2">
    <source>
        <dbReference type="ARBA" id="ARBA00023125"/>
    </source>
</evidence>
<organism evidence="6 7">
    <name type="scientific">Curtobacterium pusillum</name>
    <dbReference type="NCBI Taxonomy" id="69373"/>
    <lineage>
        <taxon>Bacteria</taxon>
        <taxon>Bacillati</taxon>
        <taxon>Actinomycetota</taxon>
        <taxon>Actinomycetes</taxon>
        <taxon>Micrococcales</taxon>
        <taxon>Microbacteriaceae</taxon>
        <taxon>Curtobacterium</taxon>
    </lineage>
</organism>
<comment type="caution">
    <text evidence="6">The sequence shown here is derived from an EMBL/GenBank/DDBJ whole genome shotgun (WGS) entry which is preliminary data.</text>
</comment>
<evidence type="ECO:0000256" key="1">
    <source>
        <dbReference type="ARBA" id="ARBA00023015"/>
    </source>
</evidence>
<dbReference type="InterPro" id="IPR009057">
    <property type="entry name" value="Homeodomain-like_sf"/>
</dbReference>
<name>A0AAW3T5D0_9MICO</name>
<dbReference type="Pfam" id="PF00440">
    <property type="entry name" value="TetR_N"/>
    <property type="match status" value="1"/>
</dbReference>